<gene>
    <name evidence="2" type="ORF">J3998_07675</name>
</gene>
<proteinExistence type="predicted"/>
<evidence type="ECO:0000313" key="3">
    <source>
        <dbReference type="Proteomes" id="UP000664835"/>
    </source>
</evidence>
<dbReference type="NCBIfam" id="TIGR02447">
    <property type="entry name" value="yiiD_Cterm"/>
    <property type="match status" value="1"/>
</dbReference>
<feature type="domain" description="Thioesterase putative" evidence="1">
    <location>
        <begin position="3"/>
        <end position="145"/>
    </location>
</feature>
<evidence type="ECO:0000259" key="1">
    <source>
        <dbReference type="Pfam" id="PF09500"/>
    </source>
</evidence>
<dbReference type="RefSeq" id="WP_208149525.1">
    <property type="nucleotide sequence ID" value="NZ_JAGETV010000011.1"/>
</dbReference>
<accession>A0ABS3Q554</accession>
<dbReference type="SUPFAM" id="SSF54637">
    <property type="entry name" value="Thioesterase/thiol ester dehydrase-isomerase"/>
    <property type="match status" value="1"/>
</dbReference>
<dbReference type="EMBL" id="JAGETV010000011">
    <property type="protein sequence ID" value="MBO1927455.1"/>
    <property type="molecule type" value="Genomic_DNA"/>
</dbReference>
<keyword evidence="3" id="KW-1185">Reference proteome</keyword>
<dbReference type="Proteomes" id="UP000664835">
    <property type="component" value="Unassembled WGS sequence"/>
</dbReference>
<dbReference type="InterPro" id="IPR012660">
    <property type="entry name" value="YiiD_C"/>
</dbReference>
<name>A0ABS3Q554_9GAMM</name>
<reference evidence="2 3" key="1">
    <citation type="submission" date="2021-03" db="EMBL/GenBank/DDBJ databases">
        <title>Thiomicrorhabdus sp.nov.,novel sulfur-oxidizing bacteria isolated from coastal sediment.</title>
        <authorList>
            <person name="Liu X."/>
        </authorList>
    </citation>
    <scope>NUCLEOTIDE SEQUENCE [LARGE SCALE GENOMIC DNA]</scope>
    <source>
        <strain evidence="2 3">6S2-11</strain>
    </source>
</reference>
<dbReference type="Gene3D" id="3.10.129.10">
    <property type="entry name" value="Hotdog Thioesterase"/>
    <property type="match status" value="1"/>
</dbReference>
<comment type="caution">
    <text evidence="2">The sequence shown here is derived from an EMBL/GenBank/DDBJ whole genome shotgun (WGS) entry which is preliminary data.</text>
</comment>
<dbReference type="Pfam" id="PF09500">
    <property type="entry name" value="YiiD_C"/>
    <property type="match status" value="1"/>
</dbReference>
<dbReference type="InterPro" id="IPR029069">
    <property type="entry name" value="HotDog_dom_sf"/>
</dbReference>
<organism evidence="2 3">
    <name type="scientific">Thiomicrorhabdus marina</name>
    <dbReference type="NCBI Taxonomy" id="2818442"/>
    <lineage>
        <taxon>Bacteria</taxon>
        <taxon>Pseudomonadati</taxon>
        <taxon>Pseudomonadota</taxon>
        <taxon>Gammaproteobacteria</taxon>
        <taxon>Thiotrichales</taxon>
        <taxon>Piscirickettsiaceae</taxon>
        <taxon>Thiomicrorhabdus</taxon>
    </lineage>
</organism>
<protein>
    <submittedName>
        <fullName evidence="2">Thioesterase domain-containing protein</fullName>
    </submittedName>
</protein>
<sequence>MLEALQNRLHQDIPLTQHMGIEIHSYDGETLSLKAPLDRNINHKQTAFGGSLYSVSVLTGWSLIYLILQEANLEGHIVIQKTETHFLLPVSTDLITECRVPNPQDKARFLKIYRRKGLARLHLNVAITDEKGNTQLCFEGDYVVHKHPLPN</sequence>
<evidence type="ECO:0000313" key="2">
    <source>
        <dbReference type="EMBL" id="MBO1927455.1"/>
    </source>
</evidence>